<dbReference type="AlphaFoldDB" id="K2K5G8"/>
<keyword evidence="3" id="KW-1185">Reference proteome</keyword>
<sequence>MPSLDAILPLVPRDTQRTVTRDTLRIHQISPAERLAKLDEQQLDGGGYGAAGDGNDGQAEQQASPESQIPQPETTDNELEPTKGNHIDTFV</sequence>
<protein>
    <submittedName>
        <fullName evidence="2">Uncharacterized protein</fullName>
    </submittedName>
</protein>
<evidence type="ECO:0000256" key="1">
    <source>
        <dbReference type="SAM" id="MobiDB-lite"/>
    </source>
</evidence>
<evidence type="ECO:0000313" key="2">
    <source>
        <dbReference type="EMBL" id="EKE82828.1"/>
    </source>
</evidence>
<comment type="caution">
    <text evidence="2">The sequence shown here is derived from an EMBL/GenBank/DDBJ whole genome shotgun (WGS) entry which is preliminary data.</text>
</comment>
<dbReference type="EMBL" id="AMRG01000011">
    <property type="protein sequence ID" value="EKE82828.1"/>
    <property type="molecule type" value="Genomic_DNA"/>
</dbReference>
<dbReference type="Proteomes" id="UP000014115">
    <property type="component" value="Unassembled WGS sequence"/>
</dbReference>
<dbReference type="PATRIC" id="fig|740709.3.peg.1922"/>
<evidence type="ECO:0000313" key="3">
    <source>
        <dbReference type="Proteomes" id="UP000014115"/>
    </source>
</evidence>
<proteinExistence type="predicted"/>
<accession>K2K5G8</accession>
<dbReference type="STRING" id="740709.A10D4_09494"/>
<gene>
    <name evidence="2" type="ORF">A10D4_09494</name>
</gene>
<feature type="compositionally biased region" description="Basic and acidic residues" evidence="1">
    <location>
        <begin position="80"/>
        <end position="91"/>
    </location>
</feature>
<dbReference type="RefSeq" id="WP_008489185.1">
    <property type="nucleotide sequence ID" value="NZ_AMRG01000011.1"/>
</dbReference>
<feature type="compositionally biased region" description="Gly residues" evidence="1">
    <location>
        <begin position="44"/>
        <end position="55"/>
    </location>
</feature>
<organism evidence="2 3">
    <name type="scientific">Idiomarina xiamenensis 10-D-4</name>
    <dbReference type="NCBI Taxonomy" id="740709"/>
    <lineage>
        <taxon>Bacteria</taxon>
        <taxon>Pseudomonadati</taxon>
        <taxon>Pseudomonadota</taxon>
        <taxon>Gammaproteobacteria</taxon>
        <taxon>Alteromonadales</taxon>
        <taxon>Idiomarinaceae</taxon>
        <taxon>Idiomarina</taxon>
    </lineage>
</organism>
<feature type="region of interest" description="Disordered" evidence="1">
    <location>
        <begin position="35"/>
        <end position="91"/>
    </location>
</feature>
<reference evidence="2 3" key="1">
    <citation type="journal article" date="2012" name="J. Bacteriol.">
        <title>Genome Sequence of Idiomarina xiamenensis Type Strain 10-D-4.</title>
        <authorList>
            <person name="Lai Q."/>
            <person name="Wang L."/>
            <person name="Wang W."/>
            <person name="Shao Z."/>
        </authorList>
    </citation>
    <scope>NUCLEOTIDE SEQUENCE [LARGE SCALE GENOMIC DNA]</scope>
    <source>
        <strain evidence="2 3">10-D-4</strain>
    </source>
</reference>
<name>K2K5G8_9GAMM</name>
<feature type="compositionally biased region" description="Polar residues" evidence="1">
    <location>
        <begin position="64"/>
        <end position="74"/>
    </location>
</feature>